<evidence type="ECO:0000256" key="1">
    <source>
        <dbReference type="SAM" id="MobiDB-lite"/>
    </source>
</evidence>
<accession>F5GWS4</accession>
<sequence length="68" mass="7958">MQLLPPPIRTGTKTQMDAKKPRKCDLTPFLVLKARKKQKFTSAKGPTLSEIYMEETRRSQLRKQENRL</sequence>
<dbReference type="Ensembl" id="ENST00000539701.5">
    <property type="protein sequence ID" value="ENSP00000441996.1"/>
    <property type="gene ID" value="ENSG00000010219.14"/>
</dbReference>
<dbReference type="ExpressionAtlas" id="F5GWS4">
    <property type="expression patterns" value="baseline and differential"/>
</dbReference>
<reference evidence="2 3" key="2">
    <citation type="journal article" date="2004" name="Nature">
        <title>Finishing the euchromatic sequence of the human genome.</title>
        <authorList>
            <consortium name="International Human Genome Sequencing Consortium"/>
        </authorList>
    </citation>
    <scope>NUCLEOTIDE SEQUENCE [LARGE SCALE GENOMIC DNA]</scope>
</reference>
<reference evidence="2 3" key="1">
    <citation type="journal article" date="2001" name="Nature">
        <title>Initial sequencing and analysis of the human genome.</title>
        <authorList>
            <consortium name="International Human Genome Sequencing Consortium"/>
            <person name="Lander E.S."/>
            <person name="Linton L.M."/>
            <person name="Birren B."/>
            <person name="Nusbaum C."/>
            <person name="Zody M.C."/>
            <person name="Baldwin J."/>
            <person name="Devon K."/>
            <person name="Dewar K."/>
            <person name="Doyle M."/>
            <person name="FitzHugh W."/>
            <person name="Funke R."/>
            <person name="Gage D."/>
            <person name="Harris K."/>
            <person name="Heaford A."/>
            <person name="Howland J."/>
            <person name="Kann L."/>
            <person name="Lehoczky J."/>
            <person name="LeVine R."/>
            <person name="McEwan P."/>
            <person name="McKernan K."/>
            <person name="Meldrim J."/>
            <person name="Mesirov J.P."/>
            <person name="Miranda C."/>
            <person name="Morris W."/>
            <person name="Naylor J."/>
            <person name="Raymond C."/>
            <person name="Rosetti M."/>
            <person name="Santos R."/>
            <person name="Sheridan A."/>
            <person name="Sougnez C."/>
            <person name="Stange-Thomann N."/>
            <person name="Stojanovic N."/>
            <person name="Subramanian A."/>
            <person name="Wyman D."/>
            <person name="Rogers J."/>
            <person name="Sulston J."/>
            <person name="Ainscough R."/>
            <person name="Beck S."/>
            <person name="Bentley D."/>
            <person name="Burton J."/>
            <person name="Clee C."/>
            <person name="Carter N."/>
            <person name="Coulson A."/>
            <person name="Deadman R."/>
            <person name="Deloukas P."/>
            <person name="Dunham A."/>
            <person name="Dunham I."/>
            <person name="Durbin R."/>
            <person name="French L."/>
            <person name="Grafham D."/>
            <person name="Gregory S."/>
            <person name="Hubbard T."/>
            <person name="Humphray S."/>
            <person name="Hunt A."/>
            <person name="Jones M."/>
            <person name="Lloyd C."/>
            <person name="McMurray A."/>
            <person name="Matthews L."/>
            <person name="Mercer S."/>
            <person name="Milne S."/>
            <person name="Mullikin J.C."/>
            <person name="Mungall A."/>
            <person name="Plumb R."/>
            <person name="Ross M."/>
            <person name="Shownkeen R."/>
            <person name="Sims S."/>
            <person name="Waterston R.H."/>
            <person name="Wilson R.K."/>
            <person name="Hillier L.W."/>
            <person name="McPherson J.D."/>
            <person name="Marra M.A."/>
            <person name="Mardis E.R."/>
            <person name="Fulton L.A."/>
            <person name="Chinwalla A.T."/>
            <person name="Pepin K.H."/>
            <person name="Gish W.R."/>
            <person name="Chissoe S.L."/>
            <person name="Wendl M.C."/>
            <person name="Delehaunty K.D."/>
            <person name="Miner T.L."/>
            <person name="Delehaunty A."/>
            <person name="Kramer J.B."/>
            <person name="Cook L.L."/>
            <person name="Fulton R.S."/>
            <person name="Johnson D.L."/>
            <person name="Minx P.J."/>
            <person name="Clifton S.W."/>
            <person name="Hawkins T."/>
            <person name="Branscomb E."/>
            <person name="Predki P."/>
            <person name="Richardson P."/>
            <person name="Wenning S."/>
            <person name="Slezak T."/>
            <person name="Doggett N."/>
            <person name="Cheng J.F."/>
            <person name="Olsen A."/>
            <person name="Lucas S."/>
            <person name="Elkin C."/>
            <person name="Uberbacher E."/>
            <person name="Frazier M."/>
            <person name="Gibbs R.A."/>
            <person name="Muzny D.M."/>
            <person name="Scherer S.E."/>
            <person name="Bouck J.B."/>
            <person name="Sodergren E.J."/>
            <person name="Worley K.C."/>
            <person name="Rives C.M."/>
            <person name="Gorrell J.H."/>
            <person name="Metzker M.L."/>
            <person name="Naylor S.L."/>
            <person name="Kucherlapati R.S."/>
            <person name="Nelson D.L."/>
            <person name="Weinstock G.M."/>
            <person name="Sakaki Y."/>
            <person name="Fujiyama A."/>
            <person name="Hattori M."/>
            <person name="Yada T."/>
            <person name="Toyoda A."/>
            <person name="Itoh T."/>
            <person name="Kawagoe C."/>
            <person name="Watanabe H."/>
            <person name="Totoki Y."/>
            <person name="Taylor T."/>
            <person name="Weissenbach J."/>
            <person name="Heilig R."/>
            <person name="Saurin W."/>
            <person name="Artiguenave F."/>
            <person name="Brottier P."/>
            <person name="Bruls T."/>
            <person name="Pelletier E."/>
            <person name="Robert C."/>
            <person name="Wincker P."/>
            <person name="Smith D.R."/>
            <person name="Doucette-Stamm L."/>
            <person name="Rubenfield M."/>
            <person name="Weinstock K."/>
            <person name="Lee H.M."/>
            <person name="Dubois J."/>
            <person name="Rosenthal A."/>
            <person name="Platzer M."/>
            <person name="Nyakatura G."/>
            <person name="Taudien S."/>
            <person name="Rump A."/>
            <person name="Yang H."/>
            <person name="Yu J."/>
            <person name="Wang J."/>
            <person name="Huang G."/>
            <person name="Gu J."/>
            <person name="Hood L."/>
            <person name="Rowen L."/>
            <person name="Madan A."/>
            <person name="Qin S."/>
            <person name="Davis R.W."/>
            <person name="Federspiel N.A."/>
            <person name="Abola A.P."/>
            <person name="Proctor M.J."/>
            <person name="Myers R.M."/>
            <person name="Schmutz J."/>
            <person name="Dickson M."/>
            <person name="Grimwood J."/>
            <person name="Cox D.R."/>
            <person name="Olson M.V."/>
            <person name="Kaul R."/>
            <person name="Raymond C."/>
            <person name="Shimizu N."/>
            <person name="Kawasaki K."/>
            <person name="Minoshima S."/>
            <person name="Evans G.A."/>
            <person name="Athanasiou M."/>
            <person name="Schultz R."/>
            <person name="Roe B.A."/>
            <person name="Chen F."/>
            <person name="Pan H."/>
            <person name="Ramser J."/>
            <person name="Lehrach H."/>
            <person name="Reinhardt R."/>
            <person name="McCombie W.R."/>
            <person name="de la Bastide M."/>
            <person name="Dedhia N."/>
            <person name="Blocker H."/>
            <person name="Hornischer K."/>
            <person name="Nordsiek G."/>
            <person name="Agarwala R."/>
            <person name="Aravind L."/>
            <person name="Bailey J.A."/>
            <person name="Bateman A."/>
            <person name="Batzoglou S."/>
            <person name="Birney E."/>
            <person name="Bork P."/>
            <person name="Brown D.G."/>
            <person name="Burge C.B."/>
            <person name="Cerutti L."/>
            <person name="Chen H.C."/>
            <person name="Church D."/>
            <person name="Clamp M."/>
            <person name="Copley R.R."/>
            <person name="Doerks T."/>
            <person name="Eddy S.R."/>
            <person name="Eichler E.E."/>
            <person name="Furey T.S."/>
            <person name="Galagan J."/>
            <person name="Gilbert J.G."/>
            <person name="Harmon C."/>
            <person name="Hayashizaki Y."/>
            <person name="Haussler D."/>
            <person name="Hermjakob H."/>
            <person name="Hokamp K."/>
            <person name="Jang W."/>
            <person name="Johnson L.S."/>
            <person name="Jones T.A."/>
            <person name="Kasif S."/>
            <person name="Kaspryzk A."/>
            <person name="Kennedy S."/>
            <person name="Kent W.J."/>
            <person name="Kitts P."/>
            <person name="Koonin E.V."/>
            <person name="Korf I."/>
            <person name="Kulp D."/>
            <person name="Lancet D."/>
            <person name="Lowe T.M."/>
            <person name="McLysaght A."/>
            <person name="Mikkelsen T."/>
            <person name="Moran J.V."/>
            <person name="Mulder N."/>
            <person name="Pollara V.J."/>
            <person name="Ponting C.P."/>
            <person name="Schuler G."/>
            <person name="Schultz J."/>
            <person name="Slater G."/>
            <person name="Smit A.F."/>
            <person name="Stupka E."/>
            <person name="Szustakowski J."/>
            <person name="Thierry-Mieg D."/>
            <person name="Thierry-Mieg J."/>
            <person name="Wagner L."/>
            <person name="Wallis J."/>
            <person name="Wheeler R."/>
            <person name="Williams A."/>
            <person name="Wolf Y.I."/>
            <person name="Wolfe K.H."/>
            <person name="Yang S.P."/>
            <person name="Yeh R.F."/>
            <person name="Collins F."/>
            <person name="Guyer M.S."/>
            <person name="Peterson J."/>
            <person name="Felsenfeld A."/>
            <person name="Wetterstrand K.A."/>
            <person name="Patrinos A."/>
            <person name="Morgan M.J."/>
            <person name="de Jong P."/>
            <person name="Catanese J.J."/>
            <person name="Osoegawa K."/>
            <person name="Shizuya H."/>
            <person name="Choi S."/>
            <person name="Chen Y.J."/>
        </authorList>
    </citation>
    <scope>NUCLEOTIDE SEQUENCE [LARGE SCALE GENOMIC DNA]</scope>
</reference>
<dbReference type="HOGENOM" id="CLU_2960065_0_0_1"/>
<keyword evidence="3" id="KW-1185">Reference proteome</keyword>
<gene>
    <name evidence="2" type="primary">DYRK4</name>
</gene>
<dbReference type="OpenTargets" id="ENSG00000010219"/>
<feature type="region of interest" description="Disordered" evidence="1">
    <location>
        <begin position="1"/>
        <end position="20"/>
    </location>
</feature>
<reference evidence="2" key="5">
    <citation type="submission" date="2025-09" db="UniProtKB">
        <authorList>
            <consortium name="Ensembl"/>
        </authorList>
    </citation>
    <scope>IDENTIFICATION</scope>
</reference>
<dbReference type="ChiTaRS" id="DYRK4">
    <property type="organism name" value="human"/>
</dbReference>
<reference evidence="2" key="4">
    <citation type="submission" date="2025-08" db="UniProtKB">
        <authorList>
            <consortium name="Ensembl"/>
        </authorList>
    </citation>
    <scope>IDENTIFICATION</scope>
</reference>
<dbReference type="Bgee" id="ENSG00000010219">
    <property type="expression patterns" value="Expressed in left testis and 169 other cell types or tissues"/>
</dbReference>
<name>F5GWS4_HUMAN</name>
<dbReference type="VEuPathDB" id="HostDB:ENSG00000010219"/>
<dbReference type="HGNC" id="HGNC:3095">
    <property type="gene designation" value="DYRK4"/>
</dbReference>
<evidence type="ECO:0007829" key="4">
    <source>
        <dbReference type="ProteomicsDB" id="F5GWS4"/>
    </source>
</evidence>
<reference evidence="2 3" key="3">
    <citation type="journal article" date="2006" name="Nature">
        <title>The finished DNA sequence of human chromosome 12.</title>
        <authorList>
            <consortium name="Baylor College of Medicine Human Genome Sequencing Center Sequence Production Team"/>
            <person name="Scherer S.E."/>
            <person name="Muzny D.M."/>
            <person name="Buhay C.J."/>
            <person name="Chen R."/>
            <person name="Cree A."/>
            <person name="Ding Y."/>
            <person name="Dugan-Rocha S."/>
            <person name="Gill R."/>
            <person name="Gunaratne P."/>
            <person name="Harris R.A."/>
            <person name="Hawes A.C."/>
            <person name="Hernandez J."/>
            <person name="Hodgson A.V."/>
            <person name="Hume J."/>
            <person name="Jackson A."/>
            <person name="Khan Z.M."/>
            <person name="Kovar-Smith C."/>
            <person name="Lewis L.R."/>
            <person name="Lozado R.J."/>
            <person name="Metzker M.L."/>
            <person name="Milosavljevic A."/>
            <person name="Miner G.R."/>
            <person name="Montgomery K.T."/>
            <person name="Morgan M.B."/>
            <person name="Nazareth L.V."/>
            <person name="Scott G."/>
            <person name="Sodergren E."/>
            <person name="Song X.Z."/>
            <person name="Steffen D."/>
            <person name="Lovering R.C."/>
            <person name="Wheeler D.A."/>
            <person name="Worley K.C."/>
            <person name="Yuan Y."/>
            <person name="Zhang Z."/>
            <person name="Adams C.Q."/>
            <person name="Ansari-Lari M.A."/>
            <person name="Ayele M."/>
            <person name="Brown M.J."/>
            <person name="Chen G."/>
            <person name="Chen Z."/>
            <person name="Clerc-Blankenburg K.P."/>
            <person name="Davis C."/>
            <person name="Delgado O."/>
            <person name="Dinh H.H."/>
            <person name="Draper H."/>
            <person name="Gonzalez-Garay M.L."/>
            <person name="Havlak P."/>
            <person name="Jackson L.R."/>
            <person name="Jacob L.S."/>
            <person name="Kelly S.H."/>
            <person name="Li L."/>
            <person name="Li Z."/>
            <person name="Liu J."/>
            <person name="Liu W."/>
            <person name="Lu J."/>
            <person name="Maheshwari M."/>
            <person name="Nguyen B.V."/>
            <person name="Okwuonu G.O."/>
            <person name="Pasternak S."/>
            <person name="Perez L.M."/>
            <person name="Plopper F.J."/>
            <person name="Santibanez J."/>
            <person name="Shen H."/>
            <person name="Tabor P.E."/>
            <person name="Verduzco D."/>
            <person name="Waldron L."/>
            <person name="Wang Q."/>
            <person name="Williams G.A."/>
            <person name="Zhang J."/>
            <person name="Zhou J."/>
            <person name="Allen C.C."/>
            <person name="Amin A.G."/>
            <person name="Anyalebechi V."/>
            <person name="Bailey M."/>
            <person name="Barbaria J.A."/>
            <person name="Bimage K.E."/>
            <person name="Bryant N.P."/>
            <person name="Burch P.E."/>
            <person name="Burkett C.E."/>
            <person name="Burrell K.L."/>
            <person name="Calderon E."/>
            <person name="Cardenas V."/>
            <person name="Carter K."/>
            <person name="Casias K."/>
            <person name="Cavazos I."/>
            <person name="Cavazos S.R."/>
            <person name="Ceasar H."/>
            <person name="Chacko J."/>
            <person name="Chan S.N."/>
            <person name="Chavez D."/>
            <person name="Christopoulos C."/>
            <person name="Chu J."/>
            <person name="Cockrell R."/>
            <person name="Cox C.D."/>
            <person name="Dang M."/>
            <person name="Dathorne S.R."/>
            <person name="David R."/>
            <person name="Davis C.M."/>
            <person name="Davy-Carroll L."/>
            <person name="Deshazo D.R."/>
            <person name="Donlin J.E."/>
            <person name="D'Souza L."/>
            <person name="Eaves K.A."/>
            <person name="Egan A."/>
            <person name="Emery-Cohen A.J."/>
            <person name="Escotto M."/>
            <person name="Flagg N."/>
            <person name="Forbes L.D."/>
            <person name="Gabisi A.M."/>
            <person name="Garza M."/>
            <person name="Hamilton C."/>
            <person name="Henderson N."/>
            <person name="Hernandez O."/>
            <person name="Hines S."/>
            <person name="Hogues M.E."/>
            <person name="Huang M."/>
            <person name="Idlebird D.G."/>
            <person name="Johnson R."/>
            <person name="Jolivet A."/>
            <person name="Jones S."/>
            <person name="Kagan R."/>
            <person name="King L.M."/>
            <person name="Leal B."/>
            <person name="Lebow H."/>
            <person name="Lee S."/>
            <person name="LeVan J.M."/>
            <person name="Lewis L.C."/>
            <person name="London P."/>
            <person name="Lorensuhewa L.M."/>
            <person name="Loulseged H."/>
            <person name="Lovett D.A."/>
            <person name="Lucier A."/>
            <person name="Lucier R.L."/>
            <person name="Ma J."/>
            <person name="Madu R.C."/>
            <person name="Mapua P."/>
            <person name="Martindale A.D."/>
            <person name="Martinez E."/>
            <person name="Massey E."/>
            <person name="Mawhiney S."/>
            <person name="Meador M.G."/>
            <person name="Mendez S."/>
            <person name="Mercado C."/>
            <person name="Mercado I.C."/>
            <person name="Merritt C.E."/>
            <person name="Miner Z.L."/>
            <person name="Minja E."/>
            <person name="Mitchell T."/>
            <person name="Mohabbat F."/>
            <person name="Mohabbat K."/>
            <person name="Montgomery B."/>
            <person name="Moore N."/>
            <person name="Morris S."/>
            <person name="Munidasa M."/>
            <person name="Ngo R.N."/>
            <person name="Nguyen N.B."/>
            <person name="Nickerson E."/>
            <person name="Nwaokelemeh O.O."/>
            <person name="Nwokenkwo S."/>
            <person name="Obregon M."/>
            <person name="Oguh M."/>
            <person name="Oragunye N."/>
            <person name="Oviedo R.J."/>
            <person name="Parish B.J."/>
            <person name="Parker D.N."/>
            <person name="Parrish J."/>
            <person name="Parks K.L."/>
            <person name="Paul H.A."/>
            <person name="Payton B.A."/>
            <person name="Perez A."/>
            <person name="Perrin W."/>
            <person name="Pickens A."/>
            <person name="Primus E.L."/>
            <person name="Pu L.L."/>
            <person name="Puazo M."/>
            <person name="Quiles M.M."/>
            <person name="Quiroz J.B."/>
            <person name="Rabata D."/>
            <person name="Reeves K."/>
            <person name="Ruiz S.J."/>
            <person name="Shao H."/>
            <person name="Sisson I."/>
            <person name="Sonaike T."/>
            <person name="Sorelle R.P."/>
            <person name="Sutton A.E."/>
            <person name="Svatek A.F."/>
            <person name="Svetz L.A."/>
            <person name="Tamerisa K.S."/>
            <person name="Taylor T.R."/>
            <person name="Teague B."/>
            <person name="Thomas N."/>
            <person name="Thorn R.D."/>
            <person name="Trejos Z.Y."/>
            <person name="Trevino B.K."/>
            <person name="Ukegbu O.N."/>
            <person name="Urban J.B."/>
            <person name="Vasquez L.I."/>
            <person name="Vera V.A."/>
            <person name="Villasana D.M."/>
            <person name="Wang L."/>
            <person name="Ward-Moore S."/>
            <person name="Warren J.T."/>
            <person name="Wei X."/>
            <person name="White F."/>
            <person name="Williamson A.L."/>
            <person name="Wleczyk R."/>
            <person name="Wooden H.S."/>
            <person name="Wooden S.H."/>
            <person name="Yen J."/>
            <person name="Yoon L."/>
            <person name="Yoon V."/>
            <person name="Zorrilla S.E."/>
            <person name="Nelson D."/>
            <person name="Kucherlapati R."/>
            <person name="Weinstock G."/>
            <person name="Gibbs R.A."/>
            <person name="null."/>
        </authorList>
    </citation>
    <scope>NUCLEOTIDE SEQUENCE [LARGE SCALE GENOMIC DNA]</scope>
</reference>
<organism evidence="2 3">
    <name type="scientific">Homo sapiens</name>
    <name type="common">Human</name>
    <dbReference type="NCBI Taxonomy" id="9606"/>
    <lineage>
        <taxon>Eukaryota</taxon>
        <taxon>Metazoa</taxon>
        <taxon>Chordata</taxon>
        <taxon>Craniata</taxon>
        <taxon>Vertebrata</taxon>
        <taxon>Euteleostomi</taxon>
        <taxon>Mammalia</taxon>
        <taxon>Eutheria</taxon>
        <taxon>Euarchontoglires</taxon>
        <taxon>Primates</taxon>
        <taxon>Haplorrhini</taxon>
        <taxon>Catarrhini</taxon>
        <taxon>Hominidae</taxon>
        <taxon>Homo</taxon>
    </lineage>
</organism>
<protein>
    <submittedName>
        <fullName evidence="2">Dual specificity tyrosine phosphorylation regulated kinase 4</fullName>
    </submittedName>
</protein>
<dbReference type="GeneTree" id="ENSGT00940000159401"/>
<evidence type="ECO:0000313" key="2">
    <source>
        <dbReference type="Ensembl" id="ENSP00000441996.1"/>
    </source>
</evidence>
<dbReference type="EMBL" id="AC005832">
    <property type="status" value="NOT_ANNOTATED_CDS"/>
    <property type="molecule type" value="Genomic_DNA"/>
</dbReference>
<dbReference type="UCSC" id="uc058jzh.1">
    <property type="organism name" value="human"/>
</dbReference>
<proteinExistence type="evidence at protein level"/>
<dbReference type="OrthoDB" id="9332038at2759"/>
<dbReference type="AlphaFoldDB" id="F5GWS4"/>
<evidence type="ECO:0000313" key="3">
    <source>
        <dbReference type="Proteomes" id="UP000005640"/>
    </source>
</evidence>
<dbReference type="ProteomicsDB" id="24203"/>
<dbReference type="Proteomes" id="UP000005640">
    <property type="component" value="Chromosome 12"/>
</dbReference>
<keyword evidence="4" id="KW-1267">Proteomics identification</keyword>